<protein>
    <submittedName>
        <fullName evidence="2">Uncharacterized protein</fullName>
    </submittedName>
</protein>
<feature type="region of interest" description="Disordered" evidence="1">
    <location>
        <begin position="37"/>
        <end position="86"/>
    </location>
</feature>
<dbReference type="Proteomes" id="UP000706525">
    <property type="component" value="Unassembled WGS sequence"/>
</dbReference>
<comment type="caution">
    <text evidence="2">The sequence shown here is derived from an EMBL/GenBank/DDBJ whole genome shotgun (WGS) entry which is preliminary data.</text>
</comment>
<evidence type="ECO:0000313" key="3">
    <source>
        <dbReference type="Proteomes" id="UP000706525"/>
    </source>
</evidence>
<accession>A0ABM8Y110</accession>
<gene>
    <name evidence="2" type="ORF">LMG32289_06408</name>
</gene>
<keyword evidence="3" id="KW-1185">Reference proteome</keyword>
<reference evidence="2 3" key="1">
    <citation type="submission" date="2021-08" db="EMBL/GenBank/DDBJ databases">
        <authorList>
            <person name="Peeters C."/>
        </authorList>
    </citation>
    <scope>NUCLEOTIDE SEQUENCE [LARGE SCALE GENOMIC DNA]</scope>
    <source>
        <strain evidence="2 3">LMG 32289</strain>
    </source>
</reference>
<proteinExistence type="predicted"/>
<name>A0ABM8Y110_9BURK</name>
<evidence type="ECO:0000313" key="2">
    <source>
        <dbReference type="EMBL" id="CAG9186405.1"/>
    </source>
</evidence>
<organism evidence="2 3">
    <name type="scientific">Cupriavidus pampae</name>
    <dbReference type="NCBI Taxonomy" id="659251"/>
    <lineage>
        <taxon>Bacteria</taxon>
        <taxon>Pseudomonadati</taxon>
        <taxon>Pseudomonadota</taxon>
        <taxon>Betaproteobacteria</taxon>
        <taxon>Burkholderiales</taxon>
        <taxon>Burkholderiaceae</taxon>
        <taxon>Cupriavidus</taxon>
    </lineage>
</organism>
<sequence length="86" mass="9121">MPKSIAVIEQCPDDGNSYQAALDASLEMTFPASDPISPGAAMGMAHQFSTARDQRDWKRNAPGNMPKAAAPVGTLLRVRRTPPVAA</sequence>
<evidence type="ECO:0000256" key="1">
    <source>
        <dbReference type="SAM" id="MobiDB-lite"/>
    </source>
</evidence>
<dbReference type="EMBL" id="CAJZAG010000018">
    <property type="protein sequence ID" value="CAG9186405.1"/>
    <property type="molecule type" value="Genomic_DNA"/>
</dbReference>